<name>A0A8J3KBT2_9ACTN</name>
<evidence type="ECO:0000313" key="2">
    <source>
        <dbReference type="EMBL" id="GIF93858.1"/>
    </source>
</evidence>
<dbReference type="RefSeq" id="WP_191839825.1">
    <property type="nucleotide sequence ID" value="NZ_BAAALB010000047.1"/>
</dbReference>
<dbReference type="EMBL" id="BONG01000074">
    <property type="protein sequence ID" value="GIF93858.1"/>
    <property type="molecule type" value="Genomic_DNA"/>
</dbReference>
<evidence type="ECO:0000313" key="3">
    <source>
        <dbReference type="Proteomes" id="UP000619293"/>
    </source>
</evidence>
<dbReference type="Proteomes" id="UP000619293">
    <property type="component" value="Unassembled WGS sequence"/>
</dbReference>
<comment type="caution">
    <text evidence="2">The sequence shown here is derived from an EMBL/GenBank/DDBJ whole genome shotgun (WGS) entry which is preliminary data.</text>
</comment>
<dbReference type="SUPFAM" id="SSF53474">
    <property type="entry name" value="alpha/beta-Hydrolases"/>
    <property type="match status" value="1"/>
</dbReference>
<feature type="region of interest" description="Disordered" evidence="1">
    <location>
        <begin position="1"/>
        <end position="21"/>
    </location>
</feature>
<keyword evidence="3" id="KW-1185">Reference proteome</keyword>
<accession>A0A8J3KBT2</accession>
<sequence>MTRPATPNPWPRMTDRHHGDPDRVAVILPGGGYTPARPLLHLARIVLAHHGWSVQERWWQPPATPDLDERAGWVVAQAVAAVEAESAKRIMLVGKSLGTLAAPVAAERHLPAIWFTPLMFHASVVDALGATQAPTQLFGGAADFSWDPRLADDLGLPCLELAGADHSLEHPDDPVRSAENLLRVTRRLHEFVGGL</sequence>
<dbReference type="Gene3D" id="3.40.50.1820">
    <property type="entry name" value="alpha/beta hydrolase"/>
    <property type="match status" value="1"/>
</dbReference>
<dbReference type="InterPro" id="IPR029058">
    <property type="entry name" value="AB_hydrolase_fold"/>
</dbReference>
<evidence type="ECO:0008006" key="4">
    <source>
        <dbReference type="Google" id="ProtNLM"/>
    </source>
</evidence>
<protein>
    <recommendedName>
        <fullName evidence="4">Alpha/beta hydrolase</fullName>
    </recommendedName>
</protein>
<gene>
    <name evidence="2" type="ORF">Cch02nite_73020</name>
</gene>
<dbReference type="AlphaFoldDB" id="A0A8J3KBT2"/>
<reference evidence="2 3" key="1">
    <citation type="submission" date="2021-01" db="EMBL/GenBank/DDBJ databases">
        <title>Whole genome shotgun sequence of Catellatospora chokoriensis NBRC 107358.</title>
        <authorList>
            <person name="Komaki H."/>
            <person name="Tamura T."/>
        </authorList>
    </citation>
    <scope>NUCLEOTIDE SEQUENCE [LARGE SCALE GENOMIC DNA]</scope>
    <source>
        <strain evidence="2 3">NBRC 107358</strain>
    </source>
</reference>
<proteinExistence type="predicted"/>
<feature type="compositionally biased region" description="Pro residues" evidence="1">
    <location>
        <begin position="1"/>
        <end position="10"/>
    </location>
</feature>
<organism evidence="2 3">
    <name type="scientific">Catellatospora chokoriensis</name>
    <dbReference type="NCBI Taxonomy" id="310353"/>
    <lineage>
        <taxon>Bacteria</taxon>
        <taxon>Bacillati</taxon>
        <taxon>Actinomycetota</taxon>
        <taxon>Actinomycetes</taxon>
        <taxon>Micromonosporales</taxon>
        <taxon>Micromonosporaceae</taxon>
        <taxon>Catellatospora</taxon>
    </lineage>
</organism>
<evidence type="ECO:0000256" key="1">
    <source>
        <dbReference type="SAM" id="MobiDB-lite"/>
    </source>
</evidence>